<dbReference type="InterPro" id="IPR005321">
    <property type="entry name" value="Peptidase_S58_DmpA"/>
</dbReference>
<dbReference type="PANTHER" id="PTHR36512">
    <property type="entry name" value="D-AMINOPEPTIDASE"/>
    <property type="match status" value="1"/>
</dbReference>
<comment type="caution">
    <text evidence="2">The sequence shown here is derived from an EMBL/GenBank/DDBJ whole genome shotgun (WGS) entry which is preliminary data.</text>
</comment>
<protein>
    <submittedName>
        <fullName evidence="2">P1 family peptidase</fullName>
    </submittedName>
</protein>
<dbReference type="PANTHER" id="PTHR36512:SF3">
    <property type="entry name" value="BLR5678 PROTEIN"/>
    <property type="match status" value="1"/>
</dbReference>
<comment type="similarity">
    <text evidence="1">Belongs to the peptidase S58 family.</text>
</comment>
<dbReference type="EMBL" id="BAAAQQ010000002">
    <property type="protein sequence ID" value="GAA2118169.1"/>
    <property type="molecule type" value="Genomic_DNA"/>
</dbReference>
<evidence type="ECO:0000313" key="2">
    <source>
        <dbReference type="EMBL" id="GAA2118169.1"/>
    </source>
</evidence>
<dbReference type="Pfam" id="PF03576">
    <property type="entry name" value="Peptidase_S58"/>
    <property type="match status" value="1"/>
</dbReference>
<dbReference type="Proteomes" id="UP001500575">
    <property type="component" value="Unassembled WGS sequence"/>
</dbReference>
<dbReference type="CDD" id="cd02253">
    <property type="entry name" value="DmpA"/>
    <property type="match status" value="1"/>
</dbReference>
<name>A0ABP5JHK8_9ACTN</name>
<evidence type="ECO:0000313" key="3">
    <source>
        <dbReference type="Proteomes" id="UP001500575"/>
    </source>
</evidence>
<proteinExistence type="inferred from homology"/>
<dbReference type="RefSeq" id="WP_344302523.1">
    <property type="nucleotide sequence ID" value="NZ_BAAAQQ010000002.1"/>
</dbReference>
<evidence type="ECO:0000256" key="1">
    <source>
        <dbReference type="ARBA" id="ARBA00007068"/>
    </source>
</evidence>
<gene>
    <name evidence="2" type="ORF">GCM10009843_09830</name>
</gene>
<dbReference type="Gene3D" id="3.60.70.12">
    <property type="entry name" value="L-amino peptidase D-ALA esterase/amidase"/>
    <property type="match status" value="1"/>
</dbReference>
<reference evidence="3" key="1">
    <citation type="journal article" date="2019" name="Int. J. Syst. Evol. Microbiol.">
        <title>The Global Catalogue of Microorganisms (GCM) 10K type strain sequencing project: providing services to taxonomists for standard genome sequencing and annotation.</title>
        <authorList>
            <consortium name="The Broad Institute Genomics Platform"/>
            <consortium name="The Broad Institute Genome Sequencing Center for Infectious Disease"/>
            <person name="Wu L."/>
            <person name="Ma J."/>
        </authorList>
    </citation>
    <scope>NUCLEOTIDE SEQUENCE [LARGE SCALE GENOMIC DNA]</scope>
    <source>
        <strain evidence="3">JCM 16021</strain>
    </source>
</reference>
<accession>A0ABP5JHK8</accession>
<dbReference type="SUPFAM" id="SSF56266">
    <property type="entry name" value="DmpA/ArgJ-like"/>
    <property type="match status" value="1"/>
</dbReference>
<dbReference type="InterPro" id="IPR016117">
    <property type="entry name" value="ArgJ-like_dom_sf"/>
</dbReference>
<organism evidence="2 3">
    <name type="scientific">Nocardioides bigeumensis</name>
    <dbReference type="NCBI Taxonomy" id="433657"/>
    <lineage>
        <taxon>Bacteria</taxon>
        <taxon>Bacillati</taxon>
        <taxon>Actinomycetota</taxon>
        <taxon>Actinomycetes</taxon>
        <taxon>Propionibacteriales</taxon>
        <taxon>Nocardioidaceae</taxon>
        <taxon>Nocardioides</taxon>
    </lineage>
</organism>
<sequence>MTRARDLGIHIGTLPPGPHDAITDVAGVRVGHTTVIEGDDVRTGVTVVVPHDGNVWSDPFYAAYHRLNGNGEMTGLPWLEEVGLLHSPVAITNTHSVGVVRDSMVALEVAELPEGVEAWALPVVAETWDGYLNDVDGFHVTAEHARAAYAAAAGGPVEEGAVGGGTGMICHDFKGGIGTASRVAGDYTVGVLVQANHGRRERLSVDGVPVGLEIGVDVVPGTDGPIKSSLPPGSGSIIVVVATDAPLLPLQCRRLAQRATFGIARTGGVGENSSGDLVLAFATGNQGFARIDDETTVAQVRTLASAAMNPIFDAVIEATEEAILNSMLAAPTTTGRGRTVHALPHDRLLAAMQKYGRAATPP</sequence>
<keyword evidence="3" id="KW-1185">Reference proteome</keyword>